<accession>A0A9W9ZSA0</accession>
<dbReference type="EMBL" id="MU825875">
    <property type="protein sequence ID" value="KAJ7386777.1"/>
    <property type="molecule type" value="Genomic_DNA"/>
</dbReference>
<evidence type="ECO:0000313" key="1">
    <source>
        <dbReference type="EMBL" id="KAJ7386777.1"/>
    </source>
</evidence>
<dbReference type="Proteomes" id="UP001163046">
    <property type="component" value="Unassembled WGS sequence"/>
</dbReference>
<reference evidence="1" key="1">
    <citation type="submission" date="2023-01" db="EMBL/GenBank/DDBJ databases">
        <title>Genome assembly of the deep-sea coral Lophelia pertusa.</title>
        <authorList>
            <person name="Herrera S."/>
            <person name="Cordes E."/>
        </authorList>
    </citation>
    <scope>NUCLEOTIDE SEQUENCE</scope>
    <source>
        <strain evidence="1">USNM1676648</strain>
        <tissue evidence="1">Polyp</tissue>
    </source>
</reference>
<dbReference type="AlphaFoldDB" id="A0A9W9ZSA0"/>
<organism evidence="1 2">
    <name type="scientific">Desmophyllum pertusum</name>
    <dbReference type="NCBI Taxonomy" id="174260"/>
    <lineage>
        <taxon>Eukaryota</taxon>
        <taxon>Metazoa</taxon>
        <taxon>Cnidaria</taxon>
        <taxon>Anthozoa</taxon>
        <taxon>Hexacorallia</taxon>
        <taxon>Scleractinia</taxon>
        <taxon>Caryophylliina</taxon>
        <taxon>Caryophylliidae</taxon>
        <taxon>Desmophyllum</taxon>
    </lineage>
</organism>
<keyword evidence="2" id="KW-1185">Reference proteome</keyword>
<sequence>MSLSRVPSCSRDFEPNQFPLMCVNSDGFGTVGDLIVGIKYLSNDRNRATWCYAVFSPSRRSPPLHSLCTDRDVYTPATIP</sequence>
<gene>
    <name evidence="1" type="ORF">OS493_006803</name>
</gene>
<name>A0A9W9ZSA0_9CNID</name>
<comment type="caution">
    <text evidence="1">The sequence shown here is derived from an EMBL/GenBank/DDBJ whole genome shotgun (WGS) entry which is preliminary data.</text>
</comment>
<protein>
    <submittedName>
        <fullName evidence="1">Uncharacterized protein</fullName>
    </submittedName>
</protein>
<proteinExistence type="predicted"/>
<evidence type="ECO:0000313" key="2">
    <source>
        <dbReference type="Proteomes" id="UP001163046"/>
    </source>
</evidence>